<accession>A0AAX2QUU7</accession>
<sequence length="174" mass="19390">MPVFGKGDRRRPSRTAAIVLRNVQWTFDDEDIDASIPSVARTSRAVRASTSAPASVSAIVVAMLSIRPPPQSALAACRPVRSLRPIWRVCATPPNSSISMRVSDLPEYRRTSVFQRATVVTSTWTRPVEPRTNSHPHYLFPSRSIVARPAACIEMELRTSMAVEVHEHRRFPCS</sequence>
<dbReference type="EMBL" id="SMBI01000001">
    <property type="protein sequence ID" value="TCU30000.1"/>
    <property type="molecule type" value="Genomic_DNA"/>
</dbReference>
<reference evidence="1 2" key="1">
    <citation type="submission" date="2019-03" db="EMBL/GenBank/DDBJ databases">
        <title>Genomic Encyclopedia of Type Strains, Phase IV (KMG-V): Genome sequencing to study the core and pangenomes of soil and plant-associated prokaryotes.</title>
        <authorList>
            <person name="Whitman W."/>
        </authorList>
    </citation>
    <scope>NUCLEOTIDE SEQUENCE [LARGE SCALE GENOMIC DNA]</scope>
    <source>
        <strain evidence="1 2">FB403</strain>
    </source>
</reference>
<organism evidence="1 2">
    <name type="scientific">Rhizobium laguerreae</name>
    <dbReference type="NCBI Taxonomy" id="1076926"/>
    <lineage>
        <taxon>Bacteria</taxon>
        <taxon>Pseudomonadati</taxon>
        <taxon>Pseudomonadota</taxon>
        <taxon>Alphaproteobacteria</taxon>
        <taxon>Hyphomicrobiales</taxon>
        <taxon>Rhizobiaceae</taxon>
        <taxon>Rhizobium/Agrobacterium group</taxon>
        <taxon>Rhizobium</taxon>
    </lineage>
</organism>
<evidence type="ECO:0000313" key="2">
    <source>
        <dbReference type="Proteomes" id="UP000295021"/>
    </source>
</evidence>
<dbReference type="AlphaFoldDB" id="A0AAX2QUU7"/>
<comment type="caution">
    <text evidence="1">The sequence shown here is derived from an EMBL/GenBank/DDBJ whole genome shotgun (WGS) entry which is preliminary data.</text>
</comment>
<gene>
    <name evidence="1" type="ORF">EV131_101487</name>
</gene>
<name>A0AAX2QUU7_9HYPH</name>
<dbReference type="Proteomes" id="UP000295021">
    <property type="component" value="Unassembled WGS sequence"/>
</dbReference>
<evidence type="ECO:0000313" key="1">
    <source>
        <dbReference type="EMBL" id="TCU30000.1"/>
    </source>
</evidence>
<protein>
    <submittedName>
        <fullName evidence="1">Uncharacterized protein</fullName>
    </submittedName>
</protein>
<proteinExistence type="predicted"/>